<keyword evidence="1" id="KW-0805">Transcription regulation</keyword>
<proteinExistence type="predicted"/>
<dbReference type="PROSITE" id="PS50949">
    <property type="entry name" value="HTH_GNTR"/>
    <property type="match status" value="1"/>
</dbReference>
<comment type="caution">
    <text evidence="6">The sequence shown here is derived from an EMBL/GenBank/DDBJ whole genome shotgun (WGS) entry which is preliminary data.</text>
</comment>
<evidence type="ECO:0000256" key="2">
    <source>
        <dbReference type="ARBA" id="ARBA00023125"/>
    </source>
</evidence>
<accession>A0A5M3W993</accession>
<gene>
    <name evidence="6" type="ORF">Acor_74740</name>
</gene>
<protein>
    <recommendedName>
        <fullName evidence="5">HTH gntR-type domain-containing protein</fullName>
    </recommendedName>
</protein>
<dbReference type="SMART" id="SM00345">
    <property type="entry name" value="HTH_GNTR"/>
    <property type="match status" value="1"/>
</dbReference>
<dbReference type="SUPFAM" id="SSF46785">
    <property type="entry name" value="Winged helix' DNA-binding domain"/>
    <property type="match status" value="1"/>
</dbReference>
<dbReference type="GO" id="GO:0003677">
    <property type="term" value="F:DNA binding"/>
    <property type="evidence" value="ECO:0007669"/>
    <property type="project" value="UniProtKB-KW"/>
</dbReference>
<reference evidence="6 7" key="1">
    <citation type="submission" date="2019-10" db="EMBL/GenBank/DDBJ databases">
        <title>Whole genome shotgun sequence of Acrocarpospora corrugata NBRC 13972.</title>
        <authorList>
            <person name="Ichikawa N."/>
            <person name="Kimura A."/>
            <person name="Kitahashi Y."/>
            <person name="Komaki H."/>
            <person name="Oguchi A."/>
        </authorList>
    </citation>
    <scope>NUCLEOTIDE SEQUENCE [LARGE SCALE GENOMIC DNA]</scope>
    <source>
        <strain evidence="6 7">NBRC 13972</strain>
    </source>
</reference>
<dbReference type="RefSeq" id="WP_170317268.1">
    <property type="nucleotide sequence ID" value="NZ_BAAABN010000026.1"/>
</dbReference>
<dbReference type="Pfam" id="PF00392">
    <property type="entry name" value="GntR"/>
    <property type="match status" value="1"/>
</dbReference>
<organism evidence="6 7">
    <name type="scientific">Acrocarpospora corrugata</name>
    <dbReference type="NCBI Taxonomy" id="35763"/>
    <lineage>
        <taxon>Bacteria</taxon>
        <taxon>Bacillati</taxon>
        <taxon>Actinomycetota</taxon>
        <taxon>Actinomycetes</taxon>
        <taxon>Streptosporangiales</taxon>
        <taxon>Streptosporangiaceae</taxon>
        <taxon>Acrocarpospora</taxon>
    </lineage>
</organism>
<feature type="coiled-coil region" evidence="4">
    <location>
        <begin position="91"/>
        <end position="118"/>
    </location>
</feature>
<dbReference type="InterPro" id="IPR036390">
    <property type="entry name" value="WH_DNA-bd_sf"/>
</dbReference>
<sequence length="118" mass="13358">MNVVSVPDFSNPRAAYLQIADDLRREVKAGRFKAGERLPARRQLAQRYGVAIETVRRALDELAHEGIIGAQSTRGTYVIKVPDRAELPSELQQVISEVRRLAERLESLEARVKYLESQ</sequence>
<evidence type="ECO:0000313" key="7">
    <source>
        <dbReference type="Proteomes" id="UP000334990"/>
    </source>
</evidence>
<feature type="domain" description="HTH gntR-type" evidence="5">
    <location>
        <begin position="13"/>
        <end position="81"/>
    </location>
</feature>
<dbReference type="InterPro" id="IPR050679">
    <property type="entry name" value="Bact_HTH_transcr_reg"/>
</dbReference>
<dbReference type="InterPro" id="IPR036388">
    <property type="entry name" value="WH-like_DNA-bd_sf"/>
</dbReference>
<dbReference type="AlphaFoldDB" id="A0A5M3W993"/>
<name>A0A5M3W993_9ACTN</name>
<dbReference type="Gene3D" id="1.10.10.10">
    <property type="entry name" value="Winged helix-like DNA-binding domain superfamily/Winged helix DNA-binding domain"/>
    <property type="match status" value="1"/>
</dbReference>
<evidence type="ECO:0000256" key="1">
    <source>
        <dbReference type="ARBA" id="ARBA00023015"/>
    </source>
</evidence>
<dbReference type="Proteomes" id="UP000334990">
    <property type="component" value="Unassembled WGS sequence"/>
</dbReference>
<evidence type="ECO:0000313" key="6">
    <source>
        <dbReference type="EMBL" id="GES05406.1"/>
    </source>
</evidence>
<dbReference type="CDD" id="cd07377">
    <property type="entry name" value="WHTH_GntR"/>
    <property type="match status" value="1"/>
</dbReference>
<keyword evidence="4" id="KW-0175">Coiled coil</keyword>
<evidence type="ECO:0000256" key="3">
    <source>
        <dbReference type="ARBA" id="ARBA00023163"/>
    </source>
</evidence>
<keyword evidence="3" id="KW-0804">Transcription</keyword>
<dbReference type="GO" id="GO:0003700">
    <property type="term" value="F:DNA-binding transcription factor activity"/>
    <property type="evidence" value="ECO:0007669"/>
    <property type="project" value="InterPro"/>
</dbReference>
<keyword evidence="2" id="KW-0238">DNA-binding</keyword>
<dbReference type="InterPro" id="IPR000524">
    <property type="entry name" value="Tscrpt_reg_HTH_GntR"/>
</dbReference>
<dbReference type="EMBL" id="BLAD01000100">
    <property type="protein sequence ID" value="GES05406.1"/>
    <property type="molecule type" value="Genomic_DNA"/>
</dbReference>
<dbReference type="PRINTS" id="PR00035">
    <property type="entry name" value="HTHGNTR"/>
</dbReference>
<keyword evidence="7" id="KW-1185">Reference proteome</keyword>
<evidence type="ECO:0000259" key="5">
    <source>
        <dbReference type="PROSITE" id="PS50949"/>
    </source>
</evidence>
<dbReference type="PANTHER" id="PTHR44846">
    <property type="entry name" value="MANNOSYL-D-GLYCERATE TRANSPORT/METABOLISM SYSTEM REPRESSOR MNGR-RELATED"/>
    <property type="match status" value="1"/>
</dbReference>
<evidence type="ECO:0000256" key="4">
    <source>
        <dbReference type="SAM" id="Coils"/>
    </source>
</evidence>